<evidence type="ECO:0000256" key="5">
    <source>
        <dbReference type="ARBA" id="ARBA00022840"/>
    </source>
</evidence>
<evidence type="ECO:0000313" key="8">
    <source>
        <dbReference type="Proteomes" id="UP000653343"/>
    </source>
</evidence>
<keyword evidence="1" id="KW-0472">Membrane</keyword>
<dbReference type="PANTHER" id="PTHR43790:SF4">
    <property type="entry name" value="GUANOSINE IMPORT ATP-BINDING PROTEIN NUPO"/>
    <property type="match status" value="1"/>
</dbReference>
<keyword evidence="2" id="KW-0813">Transport</keyword>
<evidence type="ECO:0000256" key="1">
    <source>
        <dbReference type="ARBA" id="ARBA00022475"/>
    </source>
</evidence>
<comment type="caution">
    <text evidence="7">The sequence shown here is derived from an EMBL/GenBank/DDBJ whole genome shotgun (WGS) entry which is preliminary data.</text>
</comment>
<keyword evidence="1" id="KW-1003">Cell membrane</keyword>
<evidence type="ECO:0000259" key="6">
    <source>
        <dbReference type="PROSITE" id="PS50893"/>
    </source>
</evidence>
<feature type="domain" description="ABC transporter" evidence="6">
    <location>
        <begin position="265"/>
        <end position="515"/>
    </location>
</feature>
<evidence type="ECO:0000313" key="7">
    <source>
        <dbReference type="EMBL" id="GGX41156.1"/>
    </source>
</evidence>
<dbReference type="InterPro" id="IPR003593">
    <property type="entry name" value="AAA+_ATPase"/>
</dbReference>
<organism evidence="7 8">
    <name type="scientific">Undibacterium squillarum</name>
    <dbReference type="NCBI Taxonomy" id="1131567"/>
    <lineage>
        <taxon>Bacteria</taxon>
        <taxon>Pseudomonadati</taxon>
        <taxon>Pseudomonadota</taxon>
        <taxon>Betaproteobacteria</taxon>
        <taxon>Burkholderiales</taxon>
        <taxon>Oxalobacteraceae</taxon>
        <taxon>Undibacterium</taxon>
    </lineage>
</organism>
<dbReference type="Proteomes" id="UP000653343">
    <property type="component" value="Unassembled WGS sequence"/>
</dbReference>
<name>A0ABQ2XZU2_9BURK</name>
<evidence type="ECO:0000256" key="2">
    <source>
        <dbReference type="ARBA" id="ARBA00022597"/>
    </source>
</evidence>
<dbReference type="InterPro" id="IPR050107">
    <property type="entry name" value="ABC_carbohydrate_import_ATPase"/>
</dbReference>
<dbReference type="PROSITE" id="PS00211">
    <property type="entry name" value="ABC_TRANSPORTER_1"/>
    <property type="match status" value="1"/>
</dbReference>
<keyword evidence="3" id="KW-0677">Repeat</keyword>
<dbReference type="InterPro" id="IPR017871">
    <property type="entry name" value="ABC_transporter-like_CS"/>
</dbReference>
<dbReference type="CDD" id="cd03216">
    <property type="entry name" value="ABC_Carb_Monos_I"/>
    <property type="match status" value="1"/>
</dbReference>
<dbReference type="CDD" id="cd03215">
    <property type="entry name" value="ABC_Carb_Monos_II"/>
    <property type="match status" value="1"/>
</dbReference>
<dbReference type="GO" id="GO:0005524">
    <property type="term" value="F:ATP binding"/>
    <property type="evidence" value="ECO:0007669"/>
    <property type="project" value="UniProtKB-KW"/>
</dbReference>
<protein>
    <submittedName>
        <fullName evidence="7">Heme ABC transporter ATP-binding protein</fullName>
    </submittedName>
</protein>
<dbReference type="SUPFAM" id="SSF52540">
    <property type="entry name" value="P-loop containing nucleoside triphosphate hydrolases"/>
    <property type="match status" value="2"/>
</dbReference>
<dbReference type="SMART" id="SM00382">
    <property type="entry name" value="AAA"/>
    <property type="match status" value="2"/>
</dbReference>
<keyword evidence="2" id="KW-0762">Sugar transport</keyword>
<gene>
    <name evidence="7" type="ORF">GCM10010946_19520</name>
</gene>
<reference evidence="8" key="1">
    <citation type="journal article" date="2019" name="Int. J. Syst. Evol. Microbiol.">
        <title>The Global Catalogue of Microorganisms (GCM) 10K type strain sequencing project: providing services to taxonomists for standard genome sequencing and annotation.</title>
        <authorList>
            <consortium name="The Broad Institute Genomics Platform"/>
            <consortium name="The Broad Institute Genome Sequencing Center for Infectious Disease"/>
            <person name="Wu L."/>
            <person name="Ma J."/>
        </authorList>
    </citation>
    <scope>NUCLEOTIDE SEQUENCE [LARGE SCALE GENOMIC DNA]</scope>
    <source>
        <strain evidence="8">KCTC 23917</strain>
    </source>
</reference>
<evidence type="ECO:0000256" key="4">
    <source>
        <dbReference type="ARBA" id="ARBA00022741"/>
    </source>
</evidence>
<keyword evidence="5 7" id="KW-0067">ATP-binding</keyword>
<keyword evidence="4" id="KW-0547">Nucleotide-binding</keyword>
<dbReference type="Pfam" id="PF00005">
    <property type="entry name" value="ABC_tran"/>
    <property type="match status" value="2"/>
</dbReference>
<keyword evidence="8" id="KW-1185">Reference proteome</keyword>
<dbReference type="PROSITE" id="PS50893">
    <property type="entry name" value="ABC_TRANSPORTER_2"/>
    <property type="match status" value="2"/>
</dbReference>
<dbReference type="PANTHER" id="PTHR43790">
    <property type="entry name" value="CARBOHYDRATE TRANSPORT ATP-BINDING PROTEIN MG119-RELATED"/>
    <property type="match status" value="1"/>
</dbReference>
<dbReference type="EMBL" id="BMYU01000004">
    <property type="protein sequence ID" value="GGX41156.1"/>
    <property type="molecule type" value="Genomic_DNA"/>
</dbReference>
<accession>A0ABQ2XZU2</accession>
<evidence type="ECO:0000256" key="3">
    <source>
        <dbReference type="ARBA" id="ARBA00022737"/>
    </source>
</evidence>
<sequence length="517" mass="56630">MLSWYPEPMQPAVEFQNISKRFGAVQANRDVSFSIASGSIHGVIGENGAGKSTLMSILYGYYQADEGNLLINGKAEKIHNSHEAIVLGIGMVHQHFMLVENMTVLDNVMLGGEGGFRLNANRKKVEAELREICQRYSLDVDPLDKIEDLSVGVQQRVEILKQIYRSANILILDEPTAVLTVQETQSLFDVLRLFKEQGKTIILITHKLQEILDITDEVTVMRAGTVVGSVHTRDTSKEQLAEMMVGRPIETQLPRAPYNPGKVVLDVQNLNLINSQQVSLLKDISFNIRAGEIVALAGVSGNGQSELLEILSGMRLPGSGQITLDGAALPYQGKKDADGLPARYRELGIAHVAEDRLRHAVVKNFSVLMNSFLGYQNKFRKALGLLDKKAIAEHCDKMIRDFDVRPADPALRIALLSGGNQQKVVMAREMAASPKLILVGQPTRGVDIGTIESLHARLLALRDAGVAILLVSVELEEVRALADRILVMSGGCITGELKVEEFDATKIGLLMGGLHKH</sequence>
<dbReference type="InterPro" id="IPR027417">
    <property type="entry name" value="P-loop_NTPase"/>
</dbReference>
<dbReference type="InterPro" id="IPR003439">
    <property type="entry name" value="ABC_transporter-like_ATP-bd"/>
</dbReference>
<dbReference type="Gene3D" id="3.40.50.300">
    <property type="entry name" value="P-loop containing nucleotide triphosphate hydrolases"/>
    <property type="match status" value="2"/>
</dbReference>
<feature type="domain" description="ABC transporter" evidence="6">
    <location>
        <begin position="13"/>
        <end position="248"/>
    </location>
</feature>
<proteinExistence type="predicted"/>